<evidence type="ECO:0000256" key="7">
    <source>
        <dbReference type="SAM" id="MobiDB-lite"/>
    </source>
</evidence>
<feature type="compositionally biased region" description="Polar residues" evidence="7">
    <location>
        <begin position="24"/>
        <end position="42"/>
    </location>
</feature>
<dbReference type="SUPFAM" id="SSF118290">
    <property type="entry name" value="WRKY DNA-binding domain"/>
    <property type="match status" value="1"/>
</dbReference>
<dbReference type="PANTHER" id="PTHR31429:SF106">
    <property type="entry name" value="WRKY TRANSCRIPTION FACTOR 31-RELATED"/>
    <property type="match status" value="1"/>
</dbReference>
<dbReference type="InterPro" id="IPR036576">
    <property type="entry name" value="WRKY_dom_sf"/>
</dbReference>
<sequence length="596" mass="64210">MGRPAAAASVADGPQLMDAATAGESDNNMDTSQAPTKSTSSSGREDRVAYIDLSVKPSEEESEEEEMMETSASDYLSMIKGAVQRDSRLSSWKDEEASSPINPATDQKLHQLQPAAMTSSQENVLHTGSQILGSRGSDVMSIDKLQLTSHSSLVHTNYNMSASETRSTVEDEMSPPLSPKRSLRWTLQLQNELMTVHTEMTRLREENKRLRLQLTQADVTHNQNMQRVAPIDRTGDADSSQDINLHTSSLPARIFRSPTKEIKRPDLKSIASITSPDHHATVSPIKLGSAAQGMLSRSKQRQRESSPAADEQVLVARIKPVQNPHRKDQESHEPPVRKARVSVRTRCEAPTMNDGCQWRKYGQKMAKGNPCPRAYYRCTVAPGCPVRKQVQRLAEDKSILITTYEGSHNHAMPPAAAGMASTTAAAASMLLAGSTTSSDDLVRMAAGGLPSFFTPAALPLQGACPTAPISSLTASSFPTITLDLTKDPATQLRLHSSNLQAASPTSSFQEQSYHHRQQQQAAVQQEMMARMASVAAAHASNQAGVGAAAVHTQPPATASQSIADSVSAITADPMFLTALASAITSILSTSQTRQIN</sequence>
<comment type="subcellular location">
    <subcellularLocation>
        <location evidence="1">Nucleus</location>
    </subcellularLocation>
</comment>
<keyword evidence="4" id="KW-0804">Transcription</keyword>
<evidence type="ECO:0000256" key="5">
    <source>
        <dbReference type="ARBA" id="ARBA00023242"/>
    </source>
</evidence>
<gene>
    <name evidence="9" type="ORF">CSSPJE1EN1_LOCUS20688</name>
</gene>
<dbReference type="InterPro" id="IPR044810">
    <property type="entry name" value="WRKY_plant"/>
</dbReference>
<dbReference type="EMBL" id="OZ020101">
    <property type="protein sequence ID" value="CAK9275210.1"/>
    <property type="molecule type" value="Genomic_DNA"/>
</dbReference>
<dbReference type="Proteomes" id="UP001497444">
    <property type="component" value="Chromosome 6"/>
</dbReference>
<feature type="coiled-coil region" evidence="6">
    <location>
        <begin position="193"/>
        <end position="220"/>
    </location>
</feature>
<feature type="compositionally biased region" description="Basic and acidic residues" evidence="7">
    <location>
        <begin position="325"/>
        <end position="336"/>
    </location>
</feature>
<evidence type="ECO:0000256" key="4">
    <source>
        <dbReference type="ARBA" id="ARBA00023163"/>
    </source>
</evidence>
<feature type="region of interest" description="Disordered" evidence="7">
    <location>
        <begin position="499"/>
        <end position="525"/>
    </location>
</feature>
<dbReference type="PANTHER" id="PTHR31429">
    <property type="entry name" value="WRKY TRANSCRIPTION FACTOR 36-RELATED"/>
    <property type="match status" value="1"/>
</dbReference>
<dbReference type="InterPro" id="IPR003657">
    <property type="entry name" value="WRKY_dom"/>
</dbReference>
<feature type="compositionally biased region" description="Polar residues" evidence="7">
    <location>
        <begin position="237"/>
        <end position="250"/>
    </location>
</feature>
<evidence type="ECO:0000256" key="2">
    <source>
        <dbReference type="ARBA" id="ARBA00023015"/>
    </source>
</evidence>
<organism evidence="9 10">
    <name type="scientific">Sphagnum jensenii</name>
    <dbReference type="NCBI Taxonomy" id="128206"/>
    <lineage>
        <taxon>Eukaryota</taxon>
        <taxon>Viridiplantae</taxon>
        <taxon>Streptophyta</taxon>
        <taxon>Embryophyta</taxon>
        <taxon>Bryophyta</taxon>
        <taxon>Sphagnophytina</taxon>
        <taxon>Sphagnopsida</taxon>
        <taxon>Sphagnales</taxon>
        <taxon>Sphagnaceae</taxon>
        <taxon>Sphagnum</taxon>
    </lineage>
</organism>
<keyword evidence="5" id="KW-0539">Nucleus</keyword>
<dbReference type="Gene3D" id="2.20.25.80">
    <property type="entry name" value="WRKY domain"/>
    <property type="match status" value="1"/>
</dbReference>
<feature type="region of interest" description="Disordered" evidence="7">
    <location>
        <begin position="289"/>
        <end position="344"/>
    </location>
</feature>
<reference evidence="9" key="1">
    <citation type="submission" date="2024-02" db="EMBL/GenBank/DDBJ databases">
        <authorList>
            <consortium name="ELIXIR-Norway"/>
            <consortium name="Elixir Norway"/>
        </authorList>
    </citation>
    <scope>NUCLEOTIDE SEQUENCE</scope>
</reference>
<keyword evidence="3" id="KW-0238">DNA-binding</keyword>
<feature type="compositionally biased region" description="Polar residues" evidence="7">
    <location>
        <begin position="499"/>
        <end position="511"/>
    </location>
</feature>
<keyword evidence="2" id="KW-0805">Transcription regulation</keyword>
<name>A0ABP0X7Y6_9BRYO</name>
<evidence type="ECO:0000256" key="3">
    <source>
        <dbReference type="ARBA" id="ARBA00023125"/>
    </source>
</evidence>
<keyword evidence="6" id="KW-0175">Coiled coil</keyword>
<feature type="region of interest" description="Disordered" evidence="7">
    <location>
        <begin position="1"/>
        <end position="70"/>
    </location>
</feature>
<accession>A0ABP0X7Y6</accession>
<proteinExistence type="predicted"/>
<dbReference type="Pfam" id="PF03106">
    <property type="entry name" value="WRKY"/>
    <property type="match status" value="1"/>
</dbReference>
<protein>
    <recommendedName>
        <fullName evidence="8">WRKY domain-containing protein</fullName>
    </recommendedName>
</protein>
<evidence type="ECO:0000313" key="9">
    <source>
        <dbReference type="EMBL" id="CAK9275210.1"/>
    </source>
</evidence>
<evidence type="ECO:0000259" key="8">
    <source>
        <dbReference type="PROSITE" id="PS50811"/>
    </source>
</evidence>
<evidence type="ECO:0000256" key="1">
    <source>
        <dbReference type="ARBA" id="ARBA00004123"/>
    </source>
</evidence>
<evidence type="ECO:0000256" key="6">
    <source>
        <dbReference type="SAM" id="Coils"/>
    </source>
</evidence>
<evidence type="ECO:0000313" key="10">
    <source>
        <dbReference type="Proteomes" id="UP001497444"/>
    </source>
</evidence>
<feature type="domain" description="WRKY" evidence="8">
    <location>
        <begin position="347"/>
        <end position="413"/>
    </location>
</feature>
<feature type="region of interest" description="Disordered" evidence="7">
    <location>
        <begin position="221"/>
        <end position="261"/>
    </location>
</feature>
<dbReference type="SMART" id="SM00774">
    <property type="entry name" value="WRKY"/>
    <property type="match status" value="1"/>
</dbReference>
<dbReference type="PROSITE" id="PS50811">
    <property type="entry name" value="WRKY"/>
    <property type="match status" value="1"/>
</dbReference>
<keyword evidence="10" id="KW-1185">Reference proteome</keyword>